<evidence type="ECO:0008006" key="5">
    <source>
        <dbReference type="Google" id="ProtNLM"/>
    </source>
</evidence>
<keyword evidence="4" id="KW-1185">Reference proteome</keyword>
<dbReference type="EMBL" id="JACAZI010000003">
    <property type="protein sequence ID" value="KAF7364865.1"/>
    <property type="molecule type" value="Genomic_DNA"/>
</dbReference>
<evidence type="ECO:0000256" key="2">
    <source>
        <dbReference type="SAM" id="Phobius"/>
    </source>
</evidence>
<feature type="transmembrane region" description="Helical" evidence="2">
    <location>
        <begin position="46"/>
        <end position="67"/>
    </location>
</feature>
<feature type="transmembrane region" description="Helical" evidence="2">
    <location>
        <begin position="153"/>
        <end position="175"/>
    </location>
</feature>
<dbReference type="AlphaFoldDB" id="A0A8H6YW11"/>
<keyword evidence="2" id="KW-0472">Membrane</keyword>
<evidence type="ECO:0000313" key="4">
    <source>
        <dbReference type="Proteomes" id="UP000620124"/>
    </source>
</evidence>
<gene>
    <name evidence="3" type="ORF">MVEN_00356800</name>
</gene>
<feature type="transmembrane region" description="Helical" evidence="2">
    <location>
        <begin position="79"/>
        <end position="99"/>
    </location>
</feature>
<organism evidence="3 4">
    <name type="scientific">Mycena venus</name>
    <dbReference type="NCBI Taxonomy" id="2733690"/>
    <lineage>
        <taxon>Eukaryota</taxon>
        <taxon>Fungi</taxon>
        <taxon>Dikarya</taxon>
        <taxon>Basidiomycota</taxon>
        <taxon>Agaricomycotina</taxon>
        <taxon>Agaricomycetes</taxon>
        <taxon>Agaricomycetidae</taxon>
        <taxon>Agaricales</taxon>
        <taxon>Marasmiineae</taxon>
        <taxon>Mycenaceae</taxon>
        <taxon>Mycena</taxon>
    </lineage>
</organism>
<reference evidence="3" key="1">
    <citation type="submission" date="2020-05" db="EMBL/GenBank/DDBJ databases">
        <title>Mycena genomes resolve the evolution of fungal bioluminescence.</title>
        <authorList>
            <person name="Tsai I.J."/>
        </authorList>
    </citation>
    <scope>NUCLEOTIDE SEQUENCE</scope>
    <source>
        <strain evidence="3">CCC161011</strain>
    </source>
</reference>
<sequence>MDAQNSRVGVSCLLAGSWLNTVLFTLEIVLCFLYMRRWKLDPVFHYGFVLFLVNDTLGTLCVYANSFLSFVQRTENPKWPAAVLLISTALSALIEQTFLVHRYWMVTKNTVWSGIIMLIALAHMCAAISSVALGGPSKEFSVHNGLTLVRPPALTILTCLKIFRPHVLIALSMVWSLSGFDSVSQSTRHLIRSIALNALATGAVVASVTGLAMITLLIKSLDRNIFSLFFVIMGRVYSLTIIVNFYQRHRQQAIVSNAMHVSAVSLPESQFVVESLPTTTRGTLEVRTAGRTTRDSRSTERTSPKDEFPSGTAPPRPSRVPALYTSASHSEA</sequence>
<feature type="compositionally biased region" description="Basic and acidic residues" evidence="1">
    <location>
        <begin position="292"/>
        <end position="308"/>
    </location>
</feature>
<proteinExistence type="predicted"/>
<accession>A0A8H6YW11</accession>
<dbReference type="Proteomes" id="UP000620124">
    <property type="component" value="Unassembled WGS sequence"/>
</dbReference>
<feature type="transmembrane region" description="Helical" evidence="2">
    <location>
        <begin position="196"/>
        <end position="218"/>
    </location>
</feature>
<feature type="transmembrane region" description="Helical" evidence="2">
    <location>
        <begin position="111"/>
        <end position="133"/>
    </location>
</feature>
<feature type="transmembrane region" description="Helical" evidence="2">
    <location>
        <begin position="224"/>
        <end position="246"/>
    </location>
</feature>
<comment type="caution">
    <text evidence="3">The sequence shown here is derived from an EMBL/GenBank/DDBJ whole genome shotgun (WGS) entry which is preliminary data.</text>
</comment>
<name>A0A8H6YW11_9AGAR</name>
<dbReference type="OrthoDB" id="2993818at2759"/>
<feature type="transmembrane region" description="Helical" evidence="2">
    <location>
        <begin position="15"/>
        <end position="34"/>
    </location>
</feature>
<evidence type="ECO:0000256" key="1">
    <source>
        <dbReference type="SAM" id="MobiDB-lite"/>
    </source>
</evidence>
<evidence type="ECO:0000313" key="3">
    <source>
        <dbReference type="EMBL" id="KAF7364865.1"/>
    </source>
</evidence>
<keyword evidence="2" id="KW-1133">Transmembrane helix</keyword>
<protein>
    <recommendedName>
        <fullName evidence="5">Transmembrane protein</fullName>
    </recommendedName>
</protein>
<keyword evidence="2" id="KW-0812">Transmembrane</keyword>
<feature type="region of interest" description="Disordered" evidence="1">
    <location>
        <begin position="282"/>
        <end position="332"/>
    </location>
</feature>